<protein>
    <submittedName>
        <fullName evidence="1">Uncharacterized protein</fullName>
    </submittedName>
</protein>
<dbReference type="SUPFAM" id="SSF55277">
    <property type="entry name" value="GYF domain"/>
    <property type="match status" value="1"/>
</dbReference>
<organism evidence="1 2">
    <name type="scientific">Pristionchus fissidentatus</name>
    <dbReference type="NCBI Taxonomy" id="1538716"/>
    <lineage>
        <taxon>Eukaryota</taxon>
        <taxon>Metazoa</taxon>
        <taxon>Ecdysozoa</taxon>
        <taxon>Nematoda</taxon>
        <taxon>Chromadorea</taxon>
        <taxon>Rhabditida</taxon>
        <taxon>Rhabditina</taxon>
        <taxon>Diplogasteromorpha</taxon>
        <taxon>Diplogasteroidea</taxon>
        <taxon>Neodiplogasteridae</taxon>
        <taxon>Pristionchus</taxon>
    </lineage>
</organism>
<evidence type="ECO:0000313" key="1">
    <source>
        <dbReference type="EMBL" id="GMT31728.1"/>
    </source>
</evidence>
<reference evidence="1" key="1">
    <citation type="submission" date="2023-10" db="EMBL/GenBank/DDBJ databases">
        <title>Genome assembly of Pristionchus species.</title>
        <authorList>
            <person name="Yoshida K."/>
            <person name="Sommer R.J."/>
        </authorList>
    </citation>
    <scope>NUCLEOTIDE SEQUENCE</scope>
    <source>
        <strain evidence="1">RS5133</strain>
    </source>
</reference>
<accession>A0AAV5WJW8</accession>
<proteinExistence type="predicted"/>
<name>A0AAV5WJW8_9BILA</name>
<dbReference type="Proteomes" id="UP001432322">
    <property type="component" value="Unassembled WGS sequence"/>
</dbReference>
<keyword evidence="2" id="KW-1185">Reference proteome</keyword>
<dbReference type="EMBL" id="BTSY01000006">
    <property type="protein sequence ID" value="GMT31728.1"/>
    <property type="molecule type" value="Genomic_DNA"/>
</dbReference>
<gene>
    <name evidence="1" type="ORF">PFISCL1PPCAC_23025</name>
</gene>
<comment type="caution">
    <text evidence="1">The sequence shown here is derived from an EMBL/GenBank/DDBJ whole genome shotgun (WGS) entry which is preliminary data.</text>
</comment>
<evidence type="ECO:0000313" key="2">
    <source>
        <dbReference type="Proteomes" id="UP001432322"/>
    </source>
</evidence>
<dbReference type="AlphaFoldDB" id="A0AAV5WJW8"/>
<sequence length="251" mass="28976">MPNLVYYKDGNGVVSGPLREAEATALYRGNFFNPDHVFRMVDSDDVDTFKSIEDLRTQNGIDSPFGKPIDNEERELVRVYKELSTVLKDRNELRVRTAHLEEENKQGMEAIAALESARRCRIAEFEAVMAQKASFTVERFVPPPTCLEDAEDRLQEMLWANQDGEEYVEPYANEIHSRVGITLRVYYGDKWDAHQSTELTPYGSVRFYAMNGTYLFVAPFIPDLTSDDFQHVHKFLYKTEPNKPLKKCEFP</sequence>
<dbReference type="InterPro" id="IPR035445">
    <property type="entry name" value="GYF-like_dom_sf"/>
</dbReference>